<dbReference type="STRING" id="133385.A0A2T9Y3E4"/>
<feature type="compositionally biased region" description="Low complexity" evidence="1">
    <location>
        <begin position="216"/>
        <end position="234"/>
    </location>
</feature>
<gene>
    <name evidence="2" type="ORF">BB561_006524</name>
</gene>
<name>A0A2T9Y3E4_9FUNG</name>
<reference evidence="2 3" key="1">
    <citation type="journal article" date="2018" name="MBio">
        <title>Comparative Genomics Reveals the Core Gene Toolbox for the Fungus-Insect Symbiosis.</title>
        <authorList>
            <person name="Wang Y."/>
            <person name="Stata M."/>
            <person name="Wang W."/>
            <person name="Stajich J.E."/>
            <person name="White M.M."/>
            <person name="Moncalvo J.M."/>
        </authorList>
    </citation>
    <scope>NUCLEOTIDE SEQUENCE [LARGE SCALE GENOMIC DNA]</scope>
    <source>
        <strain evidence="2 3">SWE-8-4</strain>
    </source>
</reference>
<accession>A0A2T9Y3E4</accession>
<keyword evidence="3" id="KW-1185">Reference proteome</keyword>
<evidence type="ECO:0000313" key="3">
    <source>
        <dbReference type="Proteomes" id="UP000245383"/>
    </source>
</evidence>
<feature type="region of interest" description="Disordered" evidence="1">
    <location>
        <begin position="345"/>
        <end position="377"/>
    </location>
</feature>
<evidence type="ECO:0000313" key="2">
    <source>
        <dbReference type="EMBL" id="PVU86851.1"/>
    </source>
</evidence>
<protein>
    <submittedName>
        <fullName evidence="2">Uncharacterized protein</fullName>
    </submittedName>
</protein>
<feature type="non-terminal residue" evidence="2">
    <location>
        <position position="395"/>
    </location>
</feature>
<dbReference type="AlphaFoldDB" id="A0A2T9Y3E4"/>
<dbReference type="Proteomes" id="UP000245383">
    <property type="component" value="Unassembled WGS sequence"/>
</dbReference>
<dbReference type="OrthoDB" id="5545891at2759"/>
<feature type="compositionally biased region" description="Basic and acidic residues" evidence="1">
    <location>
        <begin position="347"/>
        <end position="361"/>
    </location>
</feature>
<dbReference type="EMBL" id="MBFR01000593">
    <property type="protein sequence ID" value="PVU86851.1"/>
    <property type="molecule type" value="Genomic_DNA"/>
</dbReference>
<feature type="region of interest" description="Disordered" evidence="1">
    <location>
        <begin position="216"/>
        <end position="244"/>
    </location>
</feature>
<evidence type="ECO:0000256" key="1">
    <source>
        <dbReference type="SAM" id="MobiDB-lite"/>
    </source>
</evidence>
<comment type="caution">
    <text evidence="2">The sequence shown here is derived from an EMBL/GenBank/DDBJ whole genome shotgun (WGS) entry which is preliminary data.</text>
</comment>
<sequence>MDTQAPAGQDQVRLLTELEQQLLRERENNQGLGDPYITTRISLTEALPSIEEDFFKLPLSKKERKMAIHSCSKTSSMNYNPPPLNDSATSAVKKTDSALYGIQSLVQATRPIDYYVHRRIQDNPGLNTTEDSATLFASTMRALLADIAATVTQARIDSLYRGLDLPGKPTELIKTEVKPFINQEALDALLAKKPTVKRQRVQPFYRHQQYTISTDTYSSNTATTPSTSAANTEAGFNNRTSDRQANFCERGRGQGRRGPSSYVQIGLAQTNRQPMGLGHSRKWIQNPLQKPSLSRIDVFRLDNPTFGRLFDSDNIDSRAGGICCKLFGLTESAMSTISATDITPESLQEKTETRSKQDLNRRSSITPGKECNRGSSNKEARLLQFPVHYTKENWG</sequence>
<proteinExistence type="predicted"/>
<organism evidence="2 3">
    <name type="scientific">Smittium simulii</name>
    <dbReference type="NCBI Taxonomy" id="133385"/>
    <lineage>
        <taxon>Eukaryota</taxon>
        <taxon>Fungi</taxon>
        <taxon>Fungi incertae sedis</taxon>
        <taxon>Zoopagomycota</taxon>
        <taxon>Kickxellomycotina</taxon>
        <taxon>Harpellomycetes</taxon>
        <taxon>Harpellales</taxon>
        <taxon>Legeriomycetaceae</taxon>
        <taxon>Smittium</taxon>
    </lineage>
</organism>